<dbReference type="InterPro" id="IPR001128">
    <property type="entry name" value="Cyt_P450"/>
</dbReference>
<dbReference type="AlphaFoldDB" id="A0A921UGS6"/>
<evidence type="ECO:0000256" key="12">
    <source>
        <dbReference type="ARBA" id="ARBA00023136"/>
    </source>
</evidence>
<dbReference type="GO" id="GO:0005506">
    <property type="term" value="F:iron ion binding"/>
    <property type="evidence" value="ECO:0007669"/>
    <property type="project" value="InterPro"/>
</dbReference>
<evidence type="ECO:0000256" key="14">
    <source>
        <dbReference type="PIRSR" id="PIRSR602401-1"/>
    </source>
</evidence>
<name>A0A921UGS6_SORBI</name>
<evidence type="ECO:0000256" key="13">
    <source>
        <dbReference type="ARBA" id="ARBA00037910"/>
    </source>
</evidence>
<protein>
    <submittedName>
        <fullName evidence="17">Uncharacterized protein</fullName>
    </submittedName>
</protein>
<comment type="subcellular location">
    <subcellularLocation>
        <location evidence="2">Membrane</location>
        <topology evidence="2">Single-pass membrane protein</topology>
    </subcellularLocation>
</comment>
<evidence type="ECO:0000256" key="5">
    <source>
        <dbReference type="ARBA" id="ARBA00022617"/>
    </source>
</evidence>
<dbReference type="EMBL" id="CM027684">
    <property type="protein sequence ID" value="KAG0530934.1"/>
    <property type="molecule type" value="Genomic_DNA"/>
</dbReference>
<proteinExistence type="inferred from homology"/>
<evidence type="ECO:0000256" key="6">
    <source>
        <dbReference type="ARBA" id="ARBA00022692"/>
    </source>
</evidence>
<dbReference type="InterPro" id="IPR017972">
    <property type="entry name" value="Cyt_P450_CS"/>
</dbReference>
<dbReference type="PRINTS" id="PR00385">
    <property type="entry name" value="P450"/>
</dbReference>
<evidence type="ECO:0000313" key="18">
    <source>
        <dbReference type="Proteomes" id="UP000807115"/>
    </source>
</evidence>
<dbReference type="Pfam" id="PF00067">
    <property type="entry name" value="p450"/>
    <property type="match status" value="2"/>
</dbReference>
<dbReference type="InterPro" id="IPR002401">
    <property type="entry name" value="Cyt_P450_E_grp-I"/>
</dbReference>
<dbReference type="PANTHER" id="PTHR24286:SF44">
    <property type="entry name" value="3BETA,22ALPHA-DIHYDROXYSTEROID 3-DEHYDROGENASE"/>
    <property type="match status" value="1"/>
</dbReference>
<gene>
    <name evidence="17" type="ORF">BDA96_05G230300</name>
</gene>
<dbReference type="InterPro" id="IPR036396">
    <property type="entry name" value="Cyt_P450_sf"/>
</dbReference>
<dbReference type="GO" id="GO:0016705">
    <property type="term" value="F:oxidoreductase activity, acting on paired donors, with incorporation or reduction of molecular oxygen"/>
    <property type="evidence" value="ECO:0007669"/>
    <property type="project" value="InterPro"/>
</dbReference>
<keyword evidence="10 14" id="KW-0408">Iron</keyword>
<keyword evidence="7 14" id="KW-0479">Metal-binding</keyword>
<dbReference type="GO" id="GO:0004497">
    <property type="term" value="F:monooxygenase activity"/>
    <property type="evidence" value="ECO:0007669"/>
    <property type="project" value="UniProtKB-KW"/>
</dbReference>
<evidence type="ECO:0000256" key="8">
    <source>
        <dbReference type="ARBA" id="ARBA00022989"/>
    </source>
</evidence>
<evidence type="ECO:0000313" key="17">
    <source>
        <dbReference type="EMBL" id="KAG0530934.1"/>
    </source>
</evidence>
<reference evidence="17" key="1">
    <citation type="journal article" date="2019" name="BMC Genomics">
        <title>A new reference genome for Sorghum bicolor reveals high levels of sequence similarity between sweet and grain genotypes: implications for the genetics of sugar metabolism.</title>
        <authorList>
            <person name="Cooper E.A."/>
            <person name="Brenton Z.W."/>
            <person name="Flinn B.S."/>
            <person name="Jenkins J."/>
            <person name="Shu S."/>
            <person name="Flowers D."/>
            <person name="Luo F."/>
            <person name="Wang Y."/>
            <person name="Xia P."/>
            <person name="Barry K."/>
            <person name="Daum C."/>
            <person name="Lipzen A."/>
            <person name="Yoshinaga Y."/>
            <person name="Schmutz J."/>
            <person name="Saski C."/>
            <person name="Vermerris W."/>
            <person name="Kresovich S."/>
        </authorList>
    </citation>
    <scope>NUCLEOTIDE SEQUENCE</scope>
</reference>
<comment type="cofactor">
    <cofactor evidence="1 14">
        <name>heme</name>
        <dbReference type="ChEBI" id="CHEBI:30413"/>
    </cofactor>
</comment>
<keyword evidence="11 15" id="KW-0503">Monooxygenase</keyword>
<evidence type="ECO:0000256" key="9">
    <source>
        <dbReference type="ARBA" id="ARBA00023002"/>
    </source>
</evidence>
<keyword evidence="8" id="KW-1133">Transmembrane helix</keyword>
<feature type="binding site" description="axial binding residue" evidence="14">
    <location>
        <position position="465"/>
    </location>
    <ligand>
        <name>heme</name>
        <dbReference type="ChEBI" id="CHEBI:30413"/>
    </ligand>
    <ligandPart>
        <name>Fe</name>
        <dbReference type="ChEBI" id="CHEBI:18248"/>
    </ligandPart>
</feature>
<sequence length="519" mass="57132">MPCHTSLLDQITPRHAHELHSTRTQPKARPGHAAHRHCHGRGRFAATVPPCRGGDRRAGRRGAGVAAPGRRAGGRGGAAAAVRVVGAAAATGQHGAAAHRGDAAAHRGTPNPEPFIDERVARHGSGVFTTHVFGERTVFSADPAFNRLLLAAEGRAVSCSYPSSIATLLGPRSLLLTAGPAHKRLHSLTLTRLGRPASPPLLAHIDRLVLATMRDWGRPGAAPVRLLDEAKKITFNLTVWQLHRARAMDRERPPRVCQAHRRLLLNPLPFAYLLPFTVYGQALKARKKVAGALREVIRKRMDEKAETGGASKNGEDEEKREKKDMVEELLEAEGGSFSVEEMVDFCLSLLVAGYETTSVLMTLAVKFLTETPAALAQLKVISETLRVANLIGGVFRRANTDIHFKDYVIPKGCKIFASFRAVHLNLEHYENARTFDPWRWQSKNKLQNAEGASLFTPFGGGPRLCPGYELARVVVSVFLHHLVTRFSWEEAEEDRIVFFPTTRTLKGYPINLRRRPDYA</sequence>
<comment type="pathway">
    <text evidence="13">Plant hormone biosynthesis; brassinosteroid biosynthesis.</text>
</comment>
<dbReference type="SUPFAM" id="SSF48264">
    <property type="entry name" value="Cytochrome P450"/>
    <property type="match status" value="1"/>
</dbReference>
<dbReference type="Gene3D" id="1.10.630.10">
    <property type="entry name" value="Cytochrome P450"/>
    <property type="match status" value="1"/>
</dbReference>
<evidence type="ECO:0000256" key="4">
    <source>
        <dbReference type="ARBA" id="ARBA00010617"/>
    </source>
</evidence>
<evidence type="ECO:0000256" key="10">
    <source>
        <dbReference type="ARBA" id="ARBA00023004"/>
    </source>
</evidence>
<evidence type="ECO:0000256" key="1">
    <source>
        <dbReference type="ARBA" id="ARBA00001971"/>
    </source>
</evidence>
<keyword evidence="6" id="KW-0812">Transmembrane</keyword>
<evidence type="ECO:0000256" key="3">
    <source>
        <dbReference type="ARBA" id="ARBA00004972"/>
    </source>
</evidence>
<feature type="compositionally biased region" description="Basic residues" evidence="16">
    <location>
        <begin position="29"/>
        <end position="42"/>
    </location>
</feature>
<dbReference type="PANTHER" id="PTHR24286">
    <property type="entry name" value="CYTOCHROME P450 26"/>
    <property type="match status" value="1"/>
</dbReference>
<dbReference type="PRINTS" id="PR00463">
    <property type="entry name" value="EP450I"/>
</dbReference>
<evidence type="ECO:0000256" key="2">
    <source>
        <dbReference type="ARBA" id="ARBA00004167"/>
    </source>
</evidence>
<dbReference type="Proteomes" id="UP000807115">
    <property type="component" value="Chromosome 5"/>
</dbReference>
<dbReference type="PROSITE" id="PS00086">
    <property type="entry name" value="CYTOCHROME_P450"/>
    <property type="match status" value="1"/>
</dbReference>
<dbReference type="GO" id="GO:0016020">
    <property type="term" value="C:membrane"/>
    <property type="evidence" value="ECO:0007669"/>
    <property type="project" value="UniProtKB-SubCell"/>
</dbReference>
<comment type="similarity">
    <text evidence="4 15">Belongs to the cytochrome P450 family.</text>
</comment>
<keyword evidence="12" id="KW-0472">Membrane</keyword>
<accession>A0A921UGS6</accession>
<dbReference type="GO" id="GO:0020037">
    <property type="term" value="F:heme binding"/>
    <property type="evidence" value="ECO:0007669"/>
    <property type="project" value="InterPro"/>
</dbReference>
<evidence type="ECO:0000256" key="7">
    <source>
        <dbReference type="ARBA" id="ARBA00022723"/>
    </source>
</evidence>
<evidence type="ECO:0000256" key="15">
    <source>
        <dbReference type="RuleBase" id="RU000461"/>
    </source>
</evidence>
<reference evidence="17" key="2">
    <citation type="submission" date="2020-10" db="EMBL/GenBank/DDBJ databases">
        <authorList>
            <person name="Cooper E.A."/>
            <person name="Brenton Z.W."/>
            <person name="Flinn B.S."/>
            <person name="Jenkins J."/>
            <person name="Shu S."/>
            <person name="Flowers D."/>
            <person name="Luo F."/>
            <person name="Wang Y."/>
            <person name="Xia P."/>
            <person name="Barry K."/>
            <person name="Daum C."/>
            <person name="Lipzen A."/>
            <person name="Yoshinaga Y."/>
            <person name="Schmutz J."/>
            <person name="Saski C."/>
            <person name="Vermerris W."/>
            <person name="Kresovich S."/>
        </authorList>
    </citation>
    <scope>NUCLEOTIDE SEQUENCE</scope>
</reference>
<feature type="region of interest" description="Disordered" evidence="16">
    <location>
        <begin position="1"/>
        <end position="74"/>
    </location>
</feature>
<organism evidence="17 18">
    <name type="scientific">Sorghum bicolor</name>
    <name type="common">Sorghum</name>
    <name type="synonym">Sorghum vulgare</name>
    <dbReference type="NCBI Taxonomy" id="4558"/>
    <lineage>
        <taxon>Eukaryota</taxon>
        <taxon>Viridiplantae</taxon>
        <taxon>Streptophyta</taxon>
        <taxon>Embryophyta</taxon>
        <taxon>Tracheophyta</taxon>
        <taxon>Spermatophyta</taxon>
        <taxon>Magnoliopsida</taxon>
        <taxon>Liliopsida</taxon>
        <taxon>Poales</taxon>
        <taxon>Poaceae</taxon>
        <taxon>PACMAD clade</taxon>
        <taxon>Panicoideae</taxon>
        <taxon>Andropogonodae</taxon>
        <taxon>Andropogoneae</taxon>
        <taxon>Sorghinae</taxon>
        <taxon>Sorghum</taxon>
    </lineage>
</organism>
<keyword evidence="9 15" id="KW-0560">Oxidoreductase</keyword>
<keyword evidence="5 14" id="KW-0349">Heme</keyword>
<feature type="compositionally biased region" description="Basic and acidic residues" evidence="16">
    <location>
        <begin position="313"/>
        <end position="323"/>
    </location>
</feature>
<comment type="caution">
    <text evidence="17">The sequence shown here is derived from an EMBL/GenBank/DDBJ whole genome shotgun (WGS) entry which is preliminary data.</text>
</comment>
<evidence type="ECO:0000256" key="16">
    <source>
        <dbReference type="SAM" id="MobiDB-lite"/>
    </source>
</evidence>
<feature type="region of interest" description="Disordered" evidence="16">
    <location>
        <begin position="304"/>
        <end position="323"/>
    </location>
</feature>
<evidence type="ECO:0000256" key="11">
    <source>
        <dbReference type="ARBA" id="ARBA00023033"/>
    </source>
</evidence>
<comment type="pathway">
    <text evidence="3">Hormone biosynthesis.</text>
</comment>